<evidence type="ECO:0000313" key="3">
    <source>
        <dbReference type="Proteomes" id="UP001597380"/>
    </source>
</evidence>
<gene>
    <name evidence="2" type="ORF">ACFSJ3_04395</name>
</gene>
<keyword evidence="1" id="KW-0812">Transmembrane</keyword>
<accession>A0ABW4XJH1</accession>
<name>A0ABW4XJH1_9GAMM</name>
<dbReference type="EMBL" id="JBHUHT010000008">
    <property type="protein sequence ID" value="MFD2095214.1"/>
    <property type="molecule type" value="Genomic_DNA"/>
</dbReference>
<evidence type="ECO:0000313" key="2">
    <source>
        <dbReference type="EMBL" id="MFD2095214.1"/>
    </source>
</evidence>
<sequence length="129" mass="14384">MNTTPANRQLTMTHYLRLALLVALLIAGVIWLLLDLRPRVEVVNEGEKALTRINFSLPDSKLSFDSVEANSQQRIFHMPSKAKGAARFHLVFSDGEERYGRCGTLKEGEWATVTRLKVDALGSVACEVL</sequence>
<organism evidence="2 3">
    <name type="scientific">Corallincola platygyrae</name>
    <dbReference type="NCBI Taxonomy" id="1193278"/>
    <lineage>
        <taxon>Bacteria</taxon>
        <taxon>Pseudomonadati</taxon>
        <taxon>Pseudomonadota</taxon>
        <taxon>Gammaproteobacteria</taxon>
        <taxon>Alteromonadales</taxon>
        <taxon>Psychromonadaceae</taxon>
        <taxon>Corallincola</taxon>
    </lineage>
</organism>
<keyword evidence="1" id="KW-1133">Transmembrane helix</keyword>
<keyword evidence="3" id="KW-1185">Reference proteome</keyword>
<protein>
    <recommendedName>
        <fullName evidence="4">Transmembrane protein</fullName>
    </recommendedName>
</protein>
<reference evidence="3" key="1">
    <citation type="journal article" date="2019" name="Int. J. Syst. Evol. Microbiol.">
        <title>The Global Catalogue of Microorganisms (GCM) 10K type strain sequencing project: providing services to taxonomists for standard genome sequencing and annotation.</title>
        <authorList>
            <consortium name="The Broad Institute Genomics Platform"/>
            <consortium name="The Broad Institute Genome Sequencing Center for Infectious Disease"/>
            <person name="Wu L."/>
            <person name="Ma J."/>
        </authorList>
    </citation>
    <scope>NUCLEOTIDE SEQUENCE [LARGE SCALE GENOMIC DNA]</scope>
    <source>
        <strain evidence="3">CGMCC 1.10992</strain>
    </source>
</reference>
<comment type="caution">
    <text evidence="2">The sequence shown here is derived from an EMBL/GenBank/DDBJ whole genome shotgun (WGS) entry which is preliminary data.</text>
</comment>
<proteinExistence type="predicted"/>
<feature type="transmembrane region" description="Helical" evidence="1">
    <location>
        <begin position="15"/>
        <end position="34"/>
    </location>
</feature>
<evidence type="ECO:0008006" key="4">
    <source>
        <dbReference type="Google" id="ProtNLM"/>
    </source>
</evidence>
<evidence type="ECO:0000256" key="1">
    <source>
        <dbReference type="SAM" id="Phobius"/>
    </source>
</evidence>
<dbReference type="RefSeq" id="WP_345338376.1">
    <property type="nucleotide sequence ID" value="NZ_BAABLI010000005.1"/>
</dbReference>
<keyword evidence="1" id="KW-0472">Membrane</keyword>
<dbReference type="Proteomes" id="UP001597380">
    <property type="component" value="Unassembled WGS sequence"/>
</dbReference>